<keyword evidence="2" id="KW-1185">Reference proteome</keyword>
<comment type="caution">
    <text evidence="1">The sequence shown here is derived from an EMBL/GenBank/DDBJ whole genome shotgun (WGS) entry which is preliminary data.</text>
</comment>
<dbReference type="EMBL" id="AKHW03002098">
    <property type="protein sequence ID" value="KYO40053.1"/>
    <property type="molecule type" value="Genomic_DNA"/>
</dbReference>
<evidence type="ECO:0000313" key="1">
    <source>
        <dbReference type="EMBL" id="KYO40053.1"/>
    </source>
</evidence>
<name>A0A151NTH9_ALLMI</name>
<gene>
    <name evidence="1" type="ORF">Y1Q_0006586</name>
</gene>
<sequence length="96" mass="11064">MHIFNYNLVEPFTRGICLPLWLVPYGAKFCLRYGCVHLPLKSTDAVCIIILEGSWKKLSECKATMDWASYGLDHGNRSKWRRSTTAVRNRLHSGYT</sequence>
<accession>A0A151NTH9</accession>
<dbReference type="Proteomes" id="UP000050525">
    <property type="component" value="Unassembled WGS sequence"/>
</dbReference>
<protein>
    <submittedName>
        <fullName evidence="1">Uncharacterized protein</fullName>
    </submittedName>
</protein>
<dbReference type="AlphaFoldDB" id="A0A151NTH9"/>
<reference evidence="1 2" key="1">
    <citation type="journal article" date="2012" name="Genome Biol.">
        <title>Sequencing three crocodilian genomes to illuminate the evolution of archosaurs and amniotes.</title>
        <authorList>
            <person name="St John J.A."/>
            <person name="Braun E.L."/>
            <person name="Isberg S.R."/>
            <person name="Miles L.G."/>
            <person name="Chong A.Y."/>
            <person name="Gongora J."/>
            <person name="Dalzell P."/>
            <person name="Moran C."/>
            <person name="Bed'hom B."/>
            <person name="Abzhanov A."/>
            <person name="Burgess S.C."/>
            <person name="Cooksey A.M."/>
            <person name="Castoe T.A."/>
            <person name="Crawford N.G."/>
            <person name="Densmore L.D."/>
            <person name="Drew J.C."/>
            <person name="Edwards S.V."/>
            <person name="Faircloth B.C."/>
            <person name="Fujita M.K."/>
            <person name="Greenwold M.J."/>
            <person name="Hoffmann F.G."/>
            <person name="Howard J.M."/>
            <person name="Iguchi T."/>
            <person name="Janes D.E."/>
            <person name="Khan S.Y."/>
            <person name="Kohno S."/>
            <person name="de Koning A.J."/>
            <person name="Lance S.L."/>
            <person name="McCarthy F.M."/>
            <person name="McCormack J.E."/>
            <person name="Merchant M.E."/>
            <person name="Peterson D.G."/>
            <person name="Pollock D.D."/>
            <person name="Pourmand N."/>
            <person name="Raney B.J."/>
            <person name="Roessler K.A."/>
            <person name="Sanford J.R."/>
            <person name="Sawyer R.H."/>
            <person name="Schmidt C.J."/>
            <person name="Triplett E.W."/>
            <person name="Tuberville T.D."/>
            <person name="Venegas-Anaya M."/>
            <person name="Howard J.T."/>
            <person name="Jarvis E.D."/>
            <person name="Guillette L.J.Jr."/>
            <person name="Glenn T.C."/>
            <person name="Green R.E."/>
            <person name="Ray D.A."/>
        </authorList>
    </citation>
    <scope>NUCLEOTIDE SEQUENCE [LARGE SCALE GENOMIC DNA]</scope>
    <source>
        <strain evidence="1">KSC_2009_1</strain>
    </source>
</reference>
<proteinExistence type="predicted"/>
<organism evidence="1 2">
    <name type="scientific">Alligator mississippiensis</name>
    <name type="common">American alligator</name>
    <dbReference type="NCBI Taxonomy" id="8496"/>
    <lineage>
        <taxon>Eukaryota</taxon>
        <taxon>Metazoa</taxon>
        <taxon>Chordata</taxon>
        <taxon>Craniata</taxon>
        <taxon>Vertebrata</taxon>
        <taxon>Euteleostomi</taxon>
        <taxon>Archelosauria</taxon>
        <taxon>Archosauria</taxon>
        <taxon>Crocodylia</taxon>
        <taxon>Alligatoridae</taxon>
        <taxon>Alligatorinae</taxon>
        <taxon>Alligator</taxon>
    </lineage>
</organism>
<evidence type="ECO:0000313" key="2">
    <source>
        <dbReference type="Proteomes" id="UP000050525"/>
    </source>
</evidence>